<keyword evidence="3" id="KW-0964">Secreted</keyword>
<dbReference type="InterPro" id="IPR036728">
    <property type="entry name" value="PBP_GOBP_sf"/>
</dbReference>
<sequence length="146" mass="16770">MNFLYYFTSILISIHLIFGFDIPEPIRQSMSALHKMCIEKTGASLEHIHKCSDNQIGDDADAKCYIACLNENVNLDLNRKIAEIQTVDHEMSDDIHRVVDHVKKECDDEYFDKIGGCEGPWQKANCHLKAHKDVQHFCDLKSISNF</sequence>
<dbReference type="Pfam" id="PF01395">
    <property type="entry name" value="PBP_GOBP"/>
    <property type="match status" value="1"/>
</dbReference>
<feature type="signal peptide" evidence="4">
    <location>
        <begin position="1"/>
        <end position="19"/>
    </location>
</feature>
<dbReference type="EMBL" id="UFQT01001853">
    <property type="protein sequence ID" value="SSX32009.1"/>
    <property type="molecule type" value="Genomic_DNA"/>
</dbReference>
<gene>
    <name evidence="6" type="primary">CSON004321</name>
</gene>
<dbReference type="GO" id="GO:0005549">
    <property type="term" value="F:odorant binding"/>
    <property type="evidence" value="ECO:0007669"/>
    <property type="project" value="InterPro"/>
</dbReference>
<evidence type="ECO:0000256" key="1">
    <source>
        <dbReference type="ARBA" id="ARBA00004613"/>
    </source>
</evidence>
<accession>A0A336MSD1</accession>
<reference evidence="5" key="1">
    <citation type="submission" date="2018-04" db="EMBL/GenBank/DDBJ databases">
        <authorList>
            <person name="Go L.Y."/>
            <person name="Mitchell J.A."/>
        </authorList>
    </citation>
    <scope>NUCLEOTIDE SEQUENCE</scope>
    <source>
        <tissue evidence="5">Whole organism</tissue>
    </source>
</reference>
<dbReference type="InterPro" id="IPR006170">
    <property type="entry name" value="PBP/GOBP"/>
</dbReference>
<protein>
    <submittedName>
        <fullName evidence="6">CSON004321 protein</fullName>
    </submittedName>
</protein>
<dbReference type="CDD" id="cd23992">
    <property type="entry name" value="PBP_GOBP"/>
    <property type="match status" value="1"/>
</dbReference>
<evidence type="ECO:0000313" key="5">
    <source>
        <dbReference type="EMBL" id="SSX12566.1"/>
    </source>
</evidence>
<comment type="subcellular location">
    <subcellularLocation>
        <location evidence="1">Secreted</location>
    </subcellularLocation>
</comment>
<dbReference type="AlphaFoldDB" id="A0A336MSD1"/>
<dbReference type="EMBL" id="UFQS01001853">
    <property type="protein sequence ID" value="SSX12566.1"/>
    <property type="molecule type" value="Genomic_DNA"/>
</dbReference>
<evidence type="ECO:0000256" key="2">
    <source>
        <dbReference type="ARBA" id="ARBA00008098"/>
    </source>
</evidence>
<evidence type="ECO:0000256" key="3">
    <source>
        <dbReference type="ARBA" id="ARBA00022525"/>
    </source>
</evidence>
<evidence type="ECO:0000313" key="6">
    <source>
        <dbReference type="EMBL" id="SSX32009.1"/>
    </source>
</evidence>
<keyword evidence="4" id="KW-0732">Signal</keyword>
<comment type="similarity">
    <text evidence="2">Belongs to the PBP/GOBP family.</text>
</comment>
<reference evidence="6" key="2">
    <citation type="submission" date="2018-07" db="EMBL/GenBank/DDBJ databases">
        <authorList>
            <person name="Quirk P.G."/>
            <person name="Krulwich T.A."/>
        </authorList>
    </citation>
    <scope>NUCLEOTIDE SEQUENCE</scope>
</reference>
<dbReference type="VEuPathDB" id="VectorBase:CSON004321"/>
<dbReference type="Gene3D" id="1.10.238.20">
    <property type="entry name" value="Pheromone/general odorant binding protein domain"/>
    <property type="match status" value="1"/>
</dbReference>
<feature type="chain" id="PRO_5036328698" evidence="4">
    <location>
        <begin position="20"/>
        <end position="146"/>
    </location>
</feature>
<evidence type="ECO:0000256" key="4">
    <source>
        <dbReference type="SAM" id="SignalP"/>
    </source>
</evidence>
<proteinExistence type="inferred from homology"/>
<dbReference type="SUPFAM" id="SSF47565">
    <property type="entry name" value="Insect pheromone/odorant-binding proteins"/>
    <property type="match status" value="1"/>
</dbReference>
<organism evidence="6">
    <name type="scientific">Culicoides sonorensis</name>
    <name type="common">Biting midge</name>
    <dbReference type="NCBI Taxonomy" id="179676"/>
    <lineage>
        <taxon>Eukaryota</taxon>
        <taxon>Metazoa</taxon>
        <taxon>Ecdysozoa</taxon>
        <taxon>Arthropoda</taxon>
        <taxon>Hexapoda</taxon>
        <taxon>Insecta</taxon>
        <taxon>Pterygota</taxon>
        <taxon>Neoptera</taxon>
        <taxon>Endopterygota</taxon>
        <taxon>Diptera</taxon>
        <taxon>Nematocera</taxon>
        <taxon>Chironomoidea</taxon>
        <taxon>Ceratopogonidae</taxon>
        <taxon>Ceratopogoninae</taxon>
        <taxon>Culicoides</taxon>
        <taxon>Monoculicoides</taxon>
    </lineage>
</organism>
<dbReference type="GO" id="GO:0005576">
    <property type="term" value="C:extracellular region"/>
    <property type="evidence" value="ECO:0007669"/>
    <property type="project" value="UniProtKB-SubCell"/>
</dbReference>
<name>A0A336MSD1_CULSO</name>